<reference evidence="1 2" key="1">
    <citation type="submission" date="2018-05" db="EMBL/GenBank/DDBJ databases">
        <title>Comparative genomics of bacterial root endophytes of switchgrass collected from native prairies over two seasons.</title>
        <authorList>
            <person name="Tang Y."/>
        </authorList>
    </citation>
    <scope>NUCLEOTIDE SEQUENCE [LARGE SCALE GENOMIC DNA]</scope>
    <source>
        <strain evidence="1 2">NFIX32</strain>
    </source>
</reference>
<evidence type="ECO:0000313" key="1">
    <source>
        <dbReference type="EMBL" id="PXX37501.1"/>
    </source>
</evidence>
<proteinExistence type="predicted"/>
<organism evidence="1 2">
    <name type="scientific">Burkholderia pyrrocinia</name>
    <name type="common">Pseudomonas pyrrocinia</name>
    <dbReference type="NCBI Taxonomy" id="60550"/>
    <lineage>
        <taxon>Bacteria</taxon>
        <taxon>Pseudomonadati</taxon>
        <taxon>Pseudomonadota</taxon>
        <taxon>Betaproteobacteria</taxon>
        <taxon>Burkholderiales</taxon>
        <taxon>Burkholderiaceae</taxon>
        <taxon>Burkholderia</taxon>
        <taxon>Burkholderia cepacia complex</taxon>
    </lineage>
</organism>
<dbReference type="EMBL" id="QJJY01000004">
    <property type="protein sequence ID" value="PXX37501.1"/>
    <property type="molecule type" value="Genomic_DNA"/>
</dbReference>
<accession>A0A318ISY3</accession>
<evidence type="ECO:0008006" key="3">
    <source>
        <dbReference type="Google" id="ProtNLM"/>
    </source>
</evidence>
<dbReference type="InterPro" id="IPR036388">
    <property type="entry name" value="WH-like_DNA-bd_sf"/>
</dbReference>
<protein>
    <recommendedName>
        <fullName evidence="3">HTH luxR-type domain-containing protein</fullName>
    </recommendedName>
</protein>
<sequence>MAISPTTVRRYLCCAYRKLGMHDKSQIAGVLGATDDEPVEAGGEPR</sequence>
<comment type="caution">
    <text evidence="1">The sequence shown here is derived from an EMBL/GenBank/DDBJ whole genome shotgun (WGS) entry which is preliminary data.</text>
</comment>
<evidence type="ECO:0000313" key="2">
    <source>
        <dbReference type="Proteomes" id="UP000247755"/>
    </source>
</evidence>
<dbReference type="Proteomes" id="UP000247755">
    <property type="component" value="Unassembled WGS sequence"/>
</dbReference>
<dbReference type="AlphaFoldDB" id="A0A318ISY3"/>
<gene>
    <name evidence="1" type="ORF">NA66_1004141</name>
</gene>
<dbReference type="Gene3D" id="1.10.10.10">
    <property type="entry name" value="Winged helix-like DNA-binding domain superfamily/Winged helix DNA-binding domain"/>
    <property type="match status" value="1"/>
</dbReference>
<name>A0A318ISY3_BURPY</name>